<keyword evidence="1" id="KW-1133">Transmembrane helix</keyword>
<keyword evidence="3" id="KW-1185">Reference proteome</keyword>
<dbReference type="STRING" id="99656.SAMN05421659_107173"/>
<accession>A0A1I0QD34</accession>
<gene>
    <name evidence="2" type="ORF">SAMN05421659_107173</name>
</gene>
<keyword evidence="1" id="KW-0472">Membrane</keyword>
<keyword evidence="1" id="KW-0812">Transmembrane</keyword>
<organism evidence="2 3">
    <name type="scientific">[Clostridium] fimetarium</name>
    <dbReference type="NCBI Taxonomy" id="99656"/>
    <lineage>
        <taxon>Bacteria</taxon>
        <taxon>Bacillati</taxon>
        <taxon>Bacillota</taxon>
        <taxon>Clostridia</taxon>
        <taxon>Lachnospirales</taxon>
        <taxon>Lachnospiraceae</taxon>
    </lineage>
</organism>
<evidence type="ECO:0000313" key="2">
    <source>
        <dbReference type="EMBL" id="SEW24504.1"/>
    </source>
</evidence>
<sequence length="47" mass="5056">MLSQIFEEYGNQITAAIEVFLFIVLVAGIFFGGTIGNIILSISNGMC</sequence>
<proteinExistence type="predicted"/>
<evidence type="ECO:0000256" key="1">
    <source>
        <dbReference type="SAM" id="Phobius"/>
    </source>
</evidence>
<dbReference type="RefSeq" id="WP_170841375.1">
    <property type="nucleotide sequence ID" value="NZ_FOJI01000007.1"/>
</dbReference>
<evidence type="ECO:0000313" key="3">
    <source>
        <dbReference type="Proteomes" id="UP000199701"/>
    </source>
</evidence>
<feature type="transmembrane region" description="Helical" evidence="1">
    <location>
        <begin position="20"/>
        <end position="40"/>
    </location>
</feature>
<name>A0A1I0QD34_9FIRM</name>
<protein>
    <submittedName>
        <fullName evidence="2">Uncharacterized protein</fullName>
    </submittedName>
</protein>
<dbReference type="EMBL" id="FOJI01000007">
    <property type="protein sequence ID" value="SEW24504.1"/>
    <property type="molecule type" value="Genomic_DNA"/>
</dbReference>
<dbReference type="Proteomes" id="UP000199701">
    <property type="component" value="Unassembled WGS sequence"/>
</dbReference>
<dbReference type="AlphaFoldDB" id="A0A1I0QD34"/>
<reference evidence="2 3" key="1">
    <citation type="submission" date="2016-10" db="EMBL/GenBank/DDBJ databases">
        <authorList>
            <person name="de Groot N.N."/>
        </authorList>
    </citation>
    <scope>NUCLEOTIDE SEQUENCE [LARGE SCALE GENOMIC DNA]</scope>
    <source>
        <strain evidence="2 3">DSM 9179</strain>
    </source>
</reference>